<evidence type="ECO:0000313" key="1">
    <source>
        <dbReference type="EMBL" id="CAJ2656078.1"/>
    </source>
</evidence>
<accession>A0ACB0KIA6</accession>
<name>A0ACB0KIA6_TRIPR</name>
<evidence type="ECO:0000313" key="2">
    <source>
        <dbReference type="Proteomes" id="UP001177021"/>
    </source>
</evidence>
<dbReference type="EMBL" id="CASHSV030000206">
    <property type="protein sequence ID" value="CAJ2656078.1"/>
    <property type="molecule type" value="Genomic_DNA"/>
</dbReference>
<comment type="caution">
    <text evidence="1">The sequence shown here is derived from an EMBL/GenBank/DDBJ whole genome shotgun (WGS) entry which is preliminary data.</text>
</comment>
<sequence>MSGDSEVLYWNSKNDMINVIIFFILFQNLVNLKEVTLYRSKLLKELPDFSKATNLGVLDASRCYQLKSIHPSVFSLDNLVRLDLEFCSSLTKFVFA</sequence>
<dbReference type="Proteomes" id="UP001177021">
    <property type="component" value="Unassembled WGS sequence"/>
</dbReference>
<proteinExistence type="predicted"/>
<gene>
    <name evidence="1" type="ORF">MILVUS5_LOCUS22902</name>
</gene>
<keyword evidence="2" id="KW-1185">Reference proteome</keyword>
<reference evidence="1" key="1">
    <citation type="submission" date="2023-10" db="EMBL/GenBank/DDBJ databases">
        <authorList>
            <person name="Rodriguez Cubillos JULIANA M."/>
            <person name="De Vega J."/>
        </authorList>
    </citation>
    <scope>NUCLEOTIDE SEQUENCE</scope>
</reference>
<protein>
    <submittedName>
        <fullName evidence="1">Uncharacterized protein</fullName>
    </submittedName>
</protein>
<organism evidence="1 2">
    <name type="scientific">Trifolium pratense</name>
    <name type="common">Red clover</name>
    <dbReference type="NCBI Taxonomy" id="57577"/>
    <lineage>
        <taxon>Eukaryota</taxon>
        <taxon>Viridiplantae</taxon>
        <taxon>Streptophyta</taxon>
        <taxon>Embryophyta</taxon>
        <taxon>Tracheophyta</taxon>
        <taxon>Spermatophyta</taxon>
        <taxon>Magnoliopsida</taxon>
        <taxon>eudicotyledons</taxon>
        <taxon>Gunneridae</taxon>
        <taxon>Pentapetalae</taxon>
        <taxon>rosids</taxon>
        <taxon>fabids</taxon>
        <taxon>Fabales</taxon>
        <taxon>Fabaceae</taxon>
        <taxon>Papilionoideae</taxon>
        <taxon>50 kb inversion clade</taxon>
        <taxon>NPAAA clade</taxon>
        <taxon>Hologalegina</taxon>
        <taxon>IRL clade</taxon>
        <taxon>Trifolieae</taxon>
        <taxon>Trifolium</taxon>
    </lineage>
</organism>